<dbReference type="InterPro" id="IPR051554">
    <property type="entry name" value="Acetyltransferase_Eis"/>
</dbReference>
<gene>
    <name evidence="6" type="ORF">Leucomu_05240</name>
</gene>
<evidence type="ECO:0000256" key="1">
    <source>
        <dbReference type="ARBA" id="ARBA00022679"/>
    </source>
</evidence>
<reference evidence="6 7" key="1">
    <citation type="submission" date="2019-01" db="EMBL/GenBank/DDBJ databases">
        <title>Leucobacter muris sp. nov. isolated from the nose of a laboratory mouse.</title>
        <authorList>
            <person name="Benga L."/>
            <person name="Sproeer C."/>
            <person name="Schumann P."/>
            <person name="Verbarg S."/>
            <person name="Bunk B."/>
            <person name="Engelhardt E."/>
            <person name="Benten P.M."/>
            <person name="Sager M."/>
        </authorList>
    </citation>
    <scope>NUCLEOTIDE SEQUENCE [LARGE SCALE GENOMIC DNA]</scope>
    <source>
        <strain evidence="6 7">DSM 101948</strain>
    </source>
</reference>
<protein>
    <submittedName>
        <fullName evidence="6">GNAT family N-acetyltransferase</fullName>
    </submittedName>
</protein>
<keyword evidence="2 3" id="KW-0012">Acyltransferase</keyword>
<dbReference type="HAMAP" id="MF_01812">
    <property type="entry name" value="Eis"/>
    <property type="match status" value="1"/>
</dbReference>
<evidence type="ECO:0000313" key="6">
    <source>
        <dbReference type="EMBL" id="QAB17402.1"/>
    </source>
</evidence>
<name>A0ABX5QEA2_9MICO</name>
<dbReference type="InterPro" id="IPR041380">
    <property type="entry name" value="Acetyltransf_17"/>
</dbReference>
<evidence type="ECO:0000256" key="2">
    <source>
        <dbReference type="ARBA" id="ARBA00023315"/>
    </source>
</evidence>
<comment type="subunit">
    <text evidence="3">Homohexamer; trimer of dimers.</text>
</comment>
<comment type="similarity">
    <text evidence="3">Belongs to the acetyltransferase Eis family.</text>
</comment>
<dbReference type="PANTHER" id="PTHR37817:SF1">
    <property type="entry name" value="N-ACETYLTRANSFERASE EIS"/>
    <property type="match status" value="1"/>
</dbReference>
<dbReference type="SUPFAM" id="SSF55729">
    <property type="entry name" value="Acyl-CoA N-acyltransferases (Nat)"/>
    <property type="match status" value="1"/>
</dbReference>
<keyword evidence="7" id="KW-1185">Reference proteome</keyword>
<accession>A0ABX5QEA2</accession>
<proteinExistence type="inferred from homology"/>
<evidence type="ECO:0000256" key="3">
    <source>
        <dbReference type="HAMAP-Rule" id="MF_01812"/>
    </source>
</evidence>
<evidence type="ECO:0000259" key="5">
    <source>
        <dbReference type="Pfam" id="PF17668"/>
    </source>
</evidence>
<dbReference type="InterPro" id="IPR036527">
    <property type="entry name" value="SCP2_sterol-bd_dom_sf"/>
</dbReference>
<dbReference type="Proteomes" id="UP000285768">
    <property type="component" value="Chromosome"/>
</dbReference>
<feature type="binding site" evidence="3">
    <location>
        <begin position="110"/>
        <end position="112"/>
    </location>
    <ligand>
        <name>acetyl-CoA</name>
        <dbReference type="ChEBI" id="CHEBI:57288"/>
    </ligand>
</feature>
<organism evidence="6 7">
    <name type="scientific">Leucobacter muris</name>
    <dbReference type="NCBI Taxonomy" id="1935379"/>
    <lineage>
        <taxon>Bacteria</taxon>
        <taxon>Bacillati</taxon>
        <taxon>Actinomycetota</taxon>
        <taxon>Actinomycetes</taxon>
        <taxon>Micrococcales</taxon>
        <taxon>Microbacteriaceae</taxon>
        <taxon>Leucobacter</taxon>
    </lineage>
</organism>
<feature type="binding site" evidence="3">
    <location>
        <begin position="146"/>
        <end position="147"/>
    </location>
    <ligand>
        <name>acetyl-CoA</name>
        <dbReference type="ChEBI" id="CHEBI:57288"/>
    </ligand>
</feature>
<dbReference type="Gene3D" id="3.30.1050.10">
    <property type="entry name" value="SCP2 sterol-binding domain"/>
    <property type="match status" value="1"/>
</dbReference>
<feature type="active site" description="Proton acceptor; via carboxylate" evidence="3">
    <location>
        <position position="445"/>
    </location>
</feature>
<dbReference type="CDD" id="cd04301">
    <property type="entry name" value="NAT_SF"/>
    <property type="match status" value="1"/>
</dbReference>
<feature type="domain" description="Eis-like acetyltransferase" evidence="5">
    <location>
        <begin position="216"/>
        <end position="327"/>
    </location>
</feature>
<dbReference type="InterPro" id="IPR025559">
    <property type="entry name" value="Eis_dom"/>
</dbReference>
<feature type="binding site" evidence="3">
    <location>
        <begin position="118"/>
        <end position="123"/>
    </location>
    <ligand>
        <name>acetyl-CoA</name>
        <dbReference type="ChEBI" id="CHEBI:57288"/>
    </ligand>
</feature>
<dbReference type="Gene3D" id="3.40.630.30">
    <property type="match status" value="2"/>
</dbReference>
<dbReference type="PANTHER" id="PTHR37817">
    <property type="entry name" value="N-ACETYLTRANSFERASE EIS"/>
    <property type="match status" value="1"/>
</dbReference>
<dbReference type="Pfam" id="PF13530">
    <property type="entry name" value="SCP2_2"/>
    <property type="match status" value="1"/>
</dbReference>
<dbReference type="Pfam" id="PF17668">
    <property type="entry name" value="Acetyltransf_17"/>
    <property type="match status" value="1"/>
</dbReference>
<dbReference type="InterPro" id="IPR016181">
    <property type="entry name" value="Acyl_CoA_acyltransferase"/>
</dbReference>
<dbReference type="EMBL" id="CP035037">
    <property type="protein sequence ID" value="QAB17402.1"/>
    <property type="molecule type" value="Genomic_DNA"/>
</dbReference>
<feature type="domain" description="Enhanced intracellular survival protein" evidence="4">
    <location>
        <begin position="331"/>
        <end position="441"/>
    </location>
</feature>
<evidence type="ECO:0000313" key="7">
    <source>
        <dbReference type="Proteomes" id="UP000285768"/>
    </source>
</evidence>
<sequence>MIQPDVRTVELDRNSRERLRAGGLDYRRVDPSDEAALDGFIRSIARGFIEGEPTEQMVAGSRPGQVGRRLIGVYDEASPQAERPVATVGSWVAPVTVPGGELPMWAVSEVTVAPTHRRRGIARAMLEGELRAAASAGVPIAGLTASEATIYGRYGFGPATWQSRWTVDTRRAGWAGAEPEGALHYLGQEAAAEALGRLHERTRRTRIGDIEGWPVRWRQLSGAKPGEPHGESVRGVRYLDAAGELRGAMVYRIAESDDDWARSRLEIRHLIGETPEARAALWRFALQHDLVGTVTAGFRPVDEPLPWLLDDARAATRTIEDHGWLRILDLPAVFAARRFAAPLDVVLRVADPLGFADGVWRVEARADGSGRATPLGGAGAPHASEADGSGVDIEIGVAELSSLYLGGVSARSLAEAGRLRGDTSATRRLDAALRIEGEPFLSIMY</sequence>
<dbReference type="SUPFAM" id="SSF55718">
    <property type="entry name" value="SCP-like"/>
    <property type="match status" value="1"/>
</dbReference>
<dbReference type="InterPro" id="IPR022902">
    <property type="entry name" value="NAcTrfase_Eis"/>
</dbReference>
<keyword evidence="1 3" id="KW-0808">Transferase</keyword>
<dbReference type="Pfam" id="PF13527">
    <property type="entry name" value="Acetyltransf_9"/>
    <property type="match status" value="1"/>
</dbReference>
<evidence type="ECO:0000259" key="4">
    <source>
        <dbReference type="Pfam" id="PF13530"/>
    </source>
</evidence>
<dbReference type="RefSeq" id="WP_128386553.1">
    <property type="nucleotide sequence ID" value="NZ_CP035037.1"/>
</dbReference>
<feature type="active site" description="Proton donor" evidence="3">
    <location>
        <position position="151"/>
    </location>
</feature>